<comment type="caution">
    <text evidence="1">The sequence shown here is derived from an EMBL/GenBank/DDBJ whole genome shotgun (WGS) entry which is preliminary data.</text>
</comment>
<gene>
    <name evidence="1" type="ORF">ANE_LOCUS12829</name>
</gene>
<name>A0A565BM37_9BRAS</name>
<accession>A0A565BM37</accession>
<dbReference type="Proteomes" id="UP000489600">
    <property type="component" value="Unassembled WGS sequence"/>
</dbReference>
<reference evidence="1" key="1">
    <citation type="submission" date="2019-07" db="EMBL/GenBank/DDBJ databases">
        <authorList>
            <person name="Dittberner H."/>
        </authorList>
    </citation>
    <scope>NUCLEOTIDE SEQUENCE [LARGE SCALE GENOMIC DNA]</scope>
</reference>
<protein>
    <submittedName>
        <fullName evidence="1">Uncharacterized protein</fullName>
    </submittedName>
</protein>
<keyword evidence="2" id="KW-1185">Reference proteome</keyword>
<evidence type="ECO:0000313" key="2">
    <source>
        <dbReference type="Proteomes" id="UP000489600"/>
    </source>
</evidence>
<evidence type="ECO:0000313" key="1">
    <source>
        <dbReference type="EMBL" id="VVB02385.1"/>
    </source>
</evidence>
<dbReference type="AlphaFoldDB" id="A0A565BM37"/>
<organism evidence="1 2">
    <name type="scientific">Arabis nemorensis</name>
    <dbReference type="NCBI Taxonomy" id="586526"/>
    <lineage>
        <taxon>Eukaryota</taxon>
        <taxon>Viridiplantae</taxon>
        <taxon>Streptophyta</taxon>
        <taxon>Embryophyta</taxon>
        <taxon>Tracheophyta</taxon>
        <taxon>Spermatophyta</taxon>
        <taxon>Magnoliopsida</taxon>
        <taxon>eudicotyledons</taxon>
        <taxon>Gunneridae</taxon>
        <taxon>Pentapetalae</taxon>
        <taxon>rosids</taxon>
        <taxon>malvids</taxon>
        <taxon>Brassicales</taxon>
        <taxon>Brassicaceae</taxon>
        <taxon>Arabideae</taxon>
        <taxon>Arabis</taxon>
    </lineage>
</organism>
<dbReference type="EMBL" id="CABITT030000004">
    <property type="protein sequence ID" value="VVB02385.1"/>
    <property type="molecule type" value="Genomic_DNA"/>
</dbReference>
<proteinExistence type="predicted"/>
<sequence length="278" mass="30624">MNEAPILRKTSQIFGEKSKSFCLFPRRDNAYNIKTFIPLLISSFLQKRFSFHCLLIRRRAPLLPSILYEFSGDCLKNPVNLQVVLRLVLEETRIVSWFEGLVSEIDPFLCLDPQTNLVMLFQSSNESFAPSGSSPSSEPIHADSFNSSIDADTTSSSLGAVSRLSFPILEAASRSSSPDLEAASRLHLHLLQCFGGSDNDESLEEEHSLGFGNNPSHLGRKIVLSPDFHEAGSGTTNPFEIGVPSLIDESLDITANPFEEIKAEEISGNSIRSSRSTD</sequence>